<dbReference type="SMART" id="SM00028">
    <property type="entry name" value="TPR"/>
    <property type="match status" value="2"/>
</dbReference>
<accession>A0AAD5LT33</accession>
<gene>
    <name evidence="4" type="ORF">P43SY_010017</name>
</gene>
<reference evidence="4" key="1">
    <citation type="submission" date="2021-12" db="EMBL/GenBank/DDBJ databases">
        <title>Prjna785345.</title>
        <authorList>
            <person name="Rujirawat T."/>
            <person name="Krajaejun T."/>
        </authorList>
    </citation>
    <scope>NUCLEOTIDE SEQUENCE</scope>
    <source>
        <strain evidence="4">Pi057C3</strain>
    </source>
</reference>
<evidence type="ECO:0000256" key="2">
    <source>
        <dbReference type="ARBA" id="ARBA00023242"/>
    </source>
</evidence>
<dbReference type="Proteomes" id="UP001209570">
    <property type="component" value="Unassembled WGS sequence"/>
</dbReference>
<dbReference type="GO" id="GO:0031491">
    <property type="term" value="F:nucleosome binding"/>
    <property type="evidence" value="ECO:0007669"/>
    <property type="project" value="TreeGrafter"/>
</dbReference>
<organism evidence="4 5">
    <name type="scientific">Pythium insidiosum</name>
    <name type="common">Pythiosis disease agent</name>
    <dbReference type="NCBI Taxonomy" id="114742"/>
    <lineage>
        <taxon>Eukaryota</taxon>
        <taxon>Sar</taxon>
        <taxon>Stramenopiles</taxon>
        <taxon>Oomycota</taxon>
        <taxon>Peronosporomycetes</taxon>
        <taxon>Pythiales</taxon>
        <taxon>Pythiaceae</taxon>
        <taxon>Pythium</taxon>
    </lineage>
</organism>
<comment type="subcellular location">
    <subcellularLocation>
        <location evidence="1">Nucleus</location>
    </subcellularLocation>
</comment>
<feature type="compositionally biased region" description="Basic and acidic residues" evidence="3">
    <location>
        <begin position="343"/>
        <end position="364"/>
    </location>
</feature>
<dbReference type="PANTHER" id="PTHR15502">
    <property type="entry name" value="CALCINEURIN-BINDING PROTEIN CABIN 1-RELATED"/>
    <property type="match status" value="1"/>
</dbReference>
<dbReference type="InterPro" id="IPR019734">
    <property type="entry name" value="TPR_rpt"/>
</dbReference>
<dbReference type="SUPFAM" id="SSF48452">
    <property type="entry name" value="TPR-like"/>
    <property type="match status" value="1"/>
</dbReference>
<evidence type="ECO:0000313" key="5">
    <source>
        <dbReference type="Proteomes" id="UP001209570"/>
    </source>
</evidence>
<dbReference type="PANTHER" id="PTHR15502:SF7">
    <property type="entry name" value="CALCINEURIN-BINDING PROTEIN CABIN-1"/>
    <property type="match status" value="1"/>
</dbReference>
<dbReference type="InterPro" id="IPR011990">
    <property type="entry name" value="TPR-like_helical_dom_sf"/>
</dbReference>
<dbReference type="EMBL" id="JAKCXM010000612">
    <property type="protein sequence ID" value="KAJ0392575.1"/>
    <property type="molecule type" value="Genomic_DNA"/>
</dbReference>
<evidence type="ECO:0000313" key="4">
    <source>
        <dbReference type="EMBL" id="KAJ0392575.1"/>
    </source>
</evidence>
<feature type="compositionally biased region" description="Acidic residues" evidence="3">
    <location>
        <begin position="296"/>
        <end position="306"/>
    </location>
</feature>
<keyword evidence="5" id="KW-1185">Reference proteome</keyword>
<dbReference type="Gene3D" id="1.25.40.10">
    <property type="entry name" value="Tetratricopeptide repeat domain"/>
    <property type="match status" value="1"/>
</dbReference>
<proteinExistence type="predicted"/>
<evidence type="ECO:0000256" key="1">
    <source>
        <dbReference type="ARBA" id="ARBA00004123"/>
    </source>
</evidence>
<feature type="compositionally biased region" description="Basic and acidic residues" evidence="3">
    <location>
        <begin position="316"/>
        <end position="329"/>
    </location>
</feature>
<evidence type="ECO:0000256" key="3">
    <source>
        <dbReference type="SAM" id="MobiDB-lite"/>
    </source>
</evidence>
<dbReference type="GO" id="GO:0005634">
    <property type="term" value="C:nucleus"/>
    <property type="evidence" value="ECO:0007669"/>
    <property type="project" value="UniProtKB-SubCell"/>
</dbReference>
<name>A0AAD5LT33_PYTIN</name>
<feature type="region of interest" description="Disordered" evidence="3">
    <location>
        <begin position="296"/>
        <end position="370"/>
    </location>
</feature>
<sequence>MASWAALNLAGNDREQHDGPDAALSADATTQEALEAHHAARYEHALRLQRQRGRQDDAKEVYTELLAHATVLSARLRYLCFKNLGQLEAERAAPEDAVTYFSEALALDDTDVLVWFHLGKAAVATGRLALARRALEAGLQLDATFWPLLHLLADVLEEIGDDAEFARIADYLQARDPHWSLARQRKRKSIVVDGSATAKRQRRDALERQRNEREAWRDRAPLEYLLQRQSWVSLGKLLLQAFEDVSSEARAQGAPMRRVVIRTEFSAVEPLTTVAADDNLDTAAGTEDAACVDLTGDEAKDDDDDAPTSQVNPDETTQHESYTSDHDSIEIPDAPTQRRKSRRHEERLREEHEAAVKRAREKNIEYQLLS</sequence>
<protein>
    <submittedName>
        <fullName evidence="4">Uncharacterized protein</fullName>
    </submittedName>
</protein>
<dbReference type="InterPro" id="IPR033053">
    <property type="entry name" value="Hir3/CABIN1"/>
</dbReference>
<dbReference type="GO" id="GO:0006325">
    <property type="term" value="P:chromatin organization"/>
    <property type="evidence" value="ECO:0007669"/>
    <property type="project" value="InterPro"/>
</dbReference>
<comment type="caution">
    <text evidence="4">The sequence shown here is derived from an EMBL/GenBank/DDBJ whole genome shotgun (WGS) entry which is preliminary data.</text>
</comment>
<keyword evidence="2" id="KW-0539">Nucleus</keyword>
<dbReference type="AlphaFoldDB" id="A0AAD5LT33"/>